<feature type="compositionally biased region" description="Basic and acidic residues" evidence="1">
    <location>
        <begin position="494"/>
        <end position="505"/>
    </location>
</feature>
<dbReference type="Proteomes" id="UP000013776">
    <property type="component" value="Unassembled WGS sequence"/>
</dbReference>
<dbReference type="EMBL" id="CAHR02000002">
    <property type="protein sequence ID" value="CCG80509.1"/>
    <property type="molecule type" value="Genomic_DNA"/>
</dbReference>
<sequence>MRCLSRIKAASKYNFACTSGSPRPYSFASDIKSLLRSFEETPSVPPIIPVNKKTLSDFHRNVRDPRVSTRYLTGQYDLLHRTSSLRVLPKVIANGYLKRLLHDRDIGTTVKILLEYDLGEAVLVATNALRELDLYEREFCLFALQAGLLEVGQAGLMTQIMAELGYVDGRLDAFKRLTLVHDHMSRCTEDKLAEIQELCLILARRMRGSIDGAEAMATYSVLMLMRTSMALGATSFSNALCRQSWHAQDALKVYFRRLPEGQVVRILIDCARLDRDILDSASRNAPGVSVCVWAINRIKTINDLSLLCNLEPQSSRIRSTLAAKLAKHSSTLARAIDFATTDEPDNTAVLLFEWTKHVSDGPPRDGMIKADSVTALLSQASSAQLSEIIIQYLRLITAKGDGQSEGYDIDLLMNVLHILEGLPQQLSLLAQQRLARQFIDRPLSETLEYFQLAKTSATTIDGLLKHHLVNLRNYDRYANPRNPPDGPASANDTMLHHEHDPEPRVSEPTSISPVTISTTTASFAHFFSSALLILQRRISGNKSGFTQDQLAACFENVVRNLLQLASGFMATEVLKKTWLGGLQPHPELAQYIIRRLSRNTASSRHISQLLHLYPATVVTYEIYARYISRTASTAPATAMATLDLLLKKGLSVRRRLVQNLMSGISECTTISESRAFRYLGRVRAIAADAGQDLDRIKVASLLRVVLIRQGLGAATARINWLLGMSARLQRRARRTTPTPTRHEELVQILRKWHVHERTRGGGAGSLRPKRLREVLDAMTARRTVIGRKNSKRSEIVK</sequence>
<protein>
    <submittedName>
        <fullName evidence="2">Uncharacterized protein</fullName>
    </submittedName>
</protein>
<evidence type="ECO:0000256" key="1">
    <source>
        <dbReference type="SAM" id="MobiDB-lite"/>
    </source>
</evidence>
<dbReference type="AlphaFoldDB" id="R4X693"/>
<evidence type="ECO:0000313" key="2">
    <source>
        <dbReference type="EMBL" id="CCG80509.1"/>
    </source>
</evidence>
<feature type="region of interest" description="Disordered" evidence="1">
    <location>
        <begin position="478"/>
        <end position="511"/>
    </location>
</feature>
<reference evidence="2 3" key="1">
    <citation type="journal article" date="2013" name="MBio">
        <title>Genome sequencing of the plant pathogen Taphrina deformans, the causal agent of peach leaf curl.</title>
        <authorList>
            <person name="Cisse O.H."/>
            <person name="Almeida J.M.G.C.F."/>
            <person name="Fonseca A."/>
            <person name="Kumar A.A."/>
            <person name="Salojaervi J."/>
            <person name="Overmyer K."/>
            <person name="Hauser P.M."/>
            <person name="Pagni M."/>
        </authorList>
    </citation>
    <scope>NUCLEOTIDE SEQUENCE [LARGE SCALE GENOMIC DNA]</scope>
    <source>
        <strain evidence="3">PYCC 5710 / ATCC 11124 / CBS 356.35 / IMI 108563 / JCM 9778 / NBRC 8474</strain>
    </source>
</reference>
<name>R4X693_TAPDE</name>
<proteinExistence type="predicted"/>
<accession>R4X693</accession>
<evidence type="ECO:0000313" key="3">
    <source>
        <dbReference type="Proteomes" id="UP000013776"/>
    </source>
</evidence>
<keyword evidence="3" id="KW-1185">Reference proteome</keyword>
<gene>
    <name evidence="2" type="ORF">TAPDE_000010</name>
</gene>
<dbReference type="VEuPathDB" id="FungiDB:TAPDE_000010"/>
<organism evidence="2 3">
    <name type="scientific">Taphrina deformans (strain PYCC 5710 / ATCC 11124 / CBS 356.35 / IMI 108563 / JCM 9778 / NBRC 8474)</name>
    <name type="common">Peach leaf curl fungus</name>
    <name type="synonym">Lalaria deformans</name>
    <dbReference type="NCBI Taxonomy" id="1097556"/>
    <lineage>
        <taxon>Eukaryota</taxon>
        <taxon>Fungi</taxon>
        <taxon>Dikarya</taxon>
        <taxon>Ascomycota</taxon>
        <taxon>Taphrinomycotina</taxon>
        <taxon>Taphrinomycetes</taxon>
        <taxon>Taphrinales</taxon>
        <taxon>Taphrinaceae</taxon>
        <taxon>Taphrina</taxon>
    </lineage>
</organism>
<comment type="caution">
    <text evidence="2">The sequence shown here is derived from an EMBL/GenBank/DDBJ whole genome shotgun (WGS) entry which is preliminary data.</text>
</comment>